<dbReference type="STRING" id="1156417.Y919_05335"/>
<gene>
    <name evidence="3" type="ORF">Y919_05335</name>
</gene>
<dbReference type="EMBL" id="AZTB01000020">
    <property type="protein sequence ID" value="KGG80591.1"/>
    <property type="molecule type" value="Genomic_DNA"/>
</dbReference>
<dbReference type="PANTHER" id="PTHR37478">
    <property type="match status" value="1"/>
</dbReference>
<name>A0A096DMV7_9FIRM</name>
<comment type="caution">
    <text evidence="3">The sequence shown here is derived from an EMBL/GenBank/DDBJ whole genome shotgun (WGS) entry which is preliminary data.</text>
</comment>
<organism evidence="3 4">
    <name type="scientific">Caloranaerobacter azorensis H53214</name>
    <dbReference type="NCBI Taxonomy" id="1156417"/>
    <lineage>
        <taxon>Bacteria</taxon>
        <taxon>Bacillati</taxon>
        <taxon>Bacillota</taxon>
        <taxon>Tissierellia</taxon>
        <taxon>Tissierellales</taxon>
        <taxon>Thermohalobacteraceae</taxon>
        <taxon>Caloranaerobacter</taxon>
    </lineage>
</organism>
<proteinExistence type="inferred from homology"/>
<evidence type="ECO:0000313" key="3">
    <source>
        <dbReference type="EMBL" id="KGG80591.1"/>
    </source>
</evidence>
<dbReference type="RefSeq" id="WP_035163063.1">
    <property type="nucleotide sequence ID" value="NZ_AZTB01000020.1"/>
</dbReference>
<comment type="similarity">
    <text evidence="1 2">Belongs to the UPF0251 family.</text>
</comment>
<evidence type="ECO:0000256" key="1">
    <source>
        <dbReference type="ARBA" id="ARBA00009350"/>
    </source>
</evidence>
<protein>
    <recommendedName>
        <fullName evidence="2">UPF0251 protein Y919_05335</fullName>
    </recommendedName>
</protein>
<reference evidence="3 4" key="1">
    <citation type="submission" date="2013-12" db="EMBL/GenBank/DDBJ databases">
        <title>Draft genome sequence of Caloranaerobacter sp. H53214.</title>
        <authorList>
            <person name="Jiang L.J."/>
            <person name="Shao Z.Z."/>
            <person name="Long M.N."/>
        </authorList>
    </citation>
    <scope>NUCLEOTIDE SEQUENCE [LARGE SCALE GENOMIC DNA]</scope>
    <source>
        <strain evidence="3 4">H53214</strain>
    </source>
</reference>
<dbReference type="InterPro" id="IPR002852">
    <property type="entry name" value="UPF0251"/>
</dbReference>
<dbReference type="HAMAP" id="MF_00674">
    <property type="entry name" value="UPF0251"/>
    <property type="match status" value="1"/>
</dbReference>
<sequence length="165" mass="19366">MPRPVKWRRIENLPEYEYFVPVNVSNCELKENIIKVEELEAIRLKDLEGLDQETCAKKMEVSRQTFQRIYNEAKMKIADSLVNGKAIRIKGGNYTQNICVFICEKCGTKWENRVEDIYENEVRCPECGSEDVHCADKPRRSFCQNRCRGRGRGLGRYRRCEHNGK</sequence>
<dbReference type="PANTHER" id="PTHR37478:SF2">
    <property type="entry name" value="UPF0251 PROTEIN TK0562"/>
    <property type="match status" value="1"/>
</dbReference>
<evidence type="ECO:0000313" key="4">
    <source>
        <dbReference type="Proteomes" id="UP000029622"/>
    </source>
</evidence>
<dbReference type="Proteomes" id="UP000029622">
    <property type="component" value="Unassembled WGS sequence"/>
</dbReference>
<dbReference type="AlphaFoldDB" id="A0A096DMV7"/>
<accession>A0A096DMV7</accession>
<dbReference type="Pfam" id="PF02001">
    <property type="entry name" value="DUF134"/>
    <property type="match status" value="1"/>
</dbReference>
<evidence type="ECO:0000256" key="2">
    <source>
        <dbReference type="HAMAP-Rule" id="MF_00674"/>
    </source>
</evidence>